<gene>
    <name evidence="1" type="primary">yqeC</name>
    <name evidence="1" type="ORF">D4A81_03210</name>
</gene>
<dbReference type="EMBL" id="CP032364">
    <property type="protein sequence ID" value="AYA99021.1"/>
    <property type="molecule type" value="Genomic_DNA"/>
</dbReference>
<sequence>MIISLVGGGGKTTTMFYIGRYFAKEGKNVIVTTTTHIVKPENYMDIDSAKELKNITFGEEPVVIGKDIGEKLSSPDIKEVEAFDKYADIVLVEADGAKRLPIKLPRDGEPVLPEKTDICIVCMGIDAVGEKISEKCFRYEIAKELFGWNKDHVLSTEDAARILTDKRAGFKGINNNKCVFVINKVDGEEDMKKALEVENYIKFFCKENGFDNFRVSITSYRENRAFCDFDFL</sequence>
<evidence type="ECO:0000313" key="1">
    <source>
        <dbReference type="EMBL" id="AYA99021.1"/>
    </source>
</evidence>
<accession>A0A385PXY7</accession>
<reference evidence="1 2" key="1">
    <citation type="submission" date="2018-09" db="EMBL/GenBank/DDBJ databases">
        <title>Genome sequencing of Lachnoanaerobaculum umeaense DSM 23576.</title>
        <authorList>
            <person name="Kook J.-K."/>
            <person name="Park S.-N."/>
            <person name="Lim Y.K."/>
        </authorList>
    </citation>
    <scope>NUCLEOTIDE SEQUENCE [LARGE SCALE GENOMIC DNA]</scope>
    <source>
        <strain evidence="2">DSM 23576 \ CCUG 58757</strain>
    </source>
</reference>
<proteinExistence type="predicted"/>
<dbReference type="RefSeq" id="WP_111525161.1">
    <property type="nucleotide sequence ID" value="NZ_CP032364.1"/>
</dbReference>
<dbReference type="OrthoDB" id="368187at2"/>
<evidence type="ECO:0000313" key="2">
    <source>
        <dbReference type="Proteomes" id="UP000265562"/>
    </source>
</evidence>
<dbReference type="Pfam" id="PF19842">
    <property type="entry name" value="YqeC"/>
    <property type="match status" value="1"/>
</dbReference>
<keyword evidence="2" id="KW-1185">Reference proteome</keyword>
<dbReference type="Proteomes" id="UP000265562">
    <property type="component" value="Chromosome"/>
</dbReference>
<protein>
    <submittedName>
        <fullName evidence="1">Putative selenium-dependent hydroxylase accessory protein YqeC</fullName>
    </submittedName>
</protein>
<dbReference type="KEGG" id="lua:D4A81_03210"/>
<dbReference type="InterPro" id="IPR017587">
    <property type="entry name" value="YqeC"/>
</dbReference>
<organism evidence="1 2">
    <name type="scientific">Lachnoanaerobaculum umeaense</name>
    <dbReference type="NCBI Taxonomy" id="617123"/>
    <lineage>
        <taxon>Bacteria</taxon>
        <taxon>Bacillati</taxon>
        <taxon>Bacillota</taxon>
        <taxon>Clostridia</taxon>
        <taxon>Lachnospirales</taxon>
        <taxon>Lachnospiraceae</taxon>
        <taxon>Lachnoanaerobaculum</taxon>
    </lineage>
</organism>
<dbReference type="NCBIfam" id="TIGR03172">
    <property type="entry name" value="selenium cofactor biosynthesis protein YqeC"/>
    <property type="match status" value="1"/>
</dbReference>
<dbReference type="AlphaFoldDB" id="A0A385PXY7"/>
<name>A0A385PXY7_9FIRM</name>